<proteinExistence type="predicted"/>
<evidence type="ECO:0000256" key="1">
    <source>
        <dbReference type="SAM" id="MobiDB-lite"/>
    </source>
</evidence>
<name>A0A974CTJ6_XENLA</name>
<evidence type="ECO:0000313" key="3">
    <source>
        <dbReference type="Proteomes" id="UP000694892"/>
    </source>
</evidence>
<organism evidence="2 3">
    <name type="scientific">Xenopus laevis</name>
    <name type="common">African clawed frog</name>
    <dbReference type="NCBI Taxonomy" id="8355"/>
    <lineage>
        <taxon>Eukaryota</taxon>
        <taxon>Metazoa</taxon>
        <taxon>Chordata</taxon>
        <taxon>Craniata</taxon>
        <taxon>Vertebrata</taxon>
        <taxon>Euteleostomi</taxon>
        <taxon>Amphibia</taxon>
        <taxon>Batrachia</taxon>
        <taxon>Anura</taxon>
        <taxon>Pipoidea</taxon>
        <taxon>Pipidae</taxon>
        <taxon>Xenopodinae</taxon>
        <taxon>Xenopus</taxon>
        <taxon>Xenopus</taxon>
    </lineage>
</organism>
<evidence type="ECO:0000313" key="2">
    <source>
        <dbReference type="EMBL" id="OCT79237.1"/>
    </source>
</evidence>
<dbReference type="AlphaFoldDB" id="A0A974CTJ6"/>
<dbReference type="Proteomes" id="UP000694892">
    <property type="component" value="Chromosome 5S"/>
</dbReference>
<sequence length="78" mass="8419">MCEPQALESGGGVPNSLTPSSVSSLQLAWESHIKGDARQALVIAVTYLLGLEQRYLSPIPPFSFVSVVGRDVQHRNLV</sequence>
<accession>A0A974CTJ6</accession>
<feature type="region of interest" description="Disordered" evidence="1">
    <location>
        <begin position="1"/>
        <end position="20"/>
    </location>
</feature>
<gene>
    <name evidence="2" type="ORF">XELAEV_18030334mg</name>
</gene>
<reference evidence="3" key="1">
    <citation type="journal article" date="2016" name="Nature">
        <title>Genome evolution in the allotetraploid frog Xenopus laevis.</title>
        <authorList>
            <person name="Session A.M."/>
            <person name="Uno Y."/>
            <person name="Kwon T."/>
            <person name="Chapman J.A."/>
            <person name="Toyoda A."/>
            <person name="Takahashi S."/>
            <person name="Fukui A."/>
            <person name="Hikosaka A."/>
            <person name="Suzuki A."/>
            <person name="Kondo M."/>
            <person name="van Heeringen S.J."/>
            <person name="Quigley I."/>
            <person name="Heinz S."/>
            <person name="Ogino H."/>
            <person name="Ochi H."/>
            <person name="Hellsten U."/>
            <person name="Lyons J.B."/>
            <person name="Simakov O."/>
            <person name="Putnam N."/>
            <person name="Stites J."/>
            <person name="Kuroki Y."/>
            <person name="Tanaka T."/>
            <person name="Michiue T."/>
            <person name="Watanabe M."/>
            <person name="Bogdanovic O."/>
            <person name="Lister R."/>
            <person name="Georgiou G."/>
            <person name="Paranjpe S.S."/>
            <person name="van Kruijsbergen I."/>
            <person name="Shu S."/>
            <person name="Carlson J."/>
            <person name="Kinoshita T."/>
            <person name="Ohta Y."/>
            <person name="Mawaribuchi S."/>
            <person name="Jenkins J."/>
            <person name="Grimwood J."/>
            <person name="Schmutz J."/>
            <person name="Mitros T."/>
            <person name="Mozaffari S.V."/>
            <person name="Suzuki Y."/>
            <person name="Haramoto Y."/>
            <person name="Yamamoto T.S."/>
            <person name="Takagi C."/>
            <person name="Heald R."/>
            <person name="Miller K."/>
            <person name="Haudenschild C."/>
            <person name="Kitzman J."/>
            <person name="Nakayama T."/>
            <person name="Izutsu Y."/>
            <person name="Robert J."/>
            <person name="Fortriede J."/>
            <person name="Burns K."/>
            <person name="Lotay V."/>
            <person name="Karimi K."/>
            <person name="Yasuoka Y."/>
            <person name="Dichmann D.S."/>
            <person name="Flajnik M.F."/>
            <person name="Houston D.W."/>
            <person name="Shendure J."/>
            <person name="DuPasquier L."/>
            <person name="Vize P.D."/>
            <person name="Zorn A.M."/>
            <person name="Ito M."/>
            <person name="Marcotte E.M."/>
            <person name="Wallingford J.B."/>
            <person name="Ito Y."/>
            <person name="Asashima M."/>
            <person name="Ueno N."/>
            <person name="Matsuda Y."/>
            <person name="Veenstra G.J."/>
            <person name="Fujiyama A."/>
            <person name="Harland R.M."/>
            <person name="Taira M."/>
            <person name="Rokhsar D.S."/>
        </authorList>
    </citation>
    <scope>NUCLEOTIDE SEQUENCE [LARGE SCALE GENOMIC DNA]</scope>
    <source>
        <strain evidence="3">J</strain>
    </source>
</reference>
<dbReference type="EMBL" id="CM004475">
    <property type="protein sequence ID" value="OCT79237.1"/>
    <property type="molecule type" value="Genomic_DNA"/>
</dbReference>
<protein>
    <submittedName>
        <fullName evidence="2">Uncharacterized protein</fullName>
    </submittedName>
</protein>